<dbReference type="RefSeq" id="WP_109113091.1">
    <property type="nucleotide sequence ID" value="NZ_CAWOMH010000241.1"/>
</dbReference>
<dbReference type="Pfam" id="PF21983">
    <property type="entry name" value="NikA-like"/>
    <property type="match status" value="1"/>
</dbReference>
<evidence type="ECO:0000256" key="1">
    <source>
        <dbReference type="SAM" id="MobiDB-lite"/>
    </source>
</evidence>
<feature type="region of interest" description="Disordered" evidence="1">
    <location>
        <begin position="185"/>
        <end position="216"/>
    </location>
</feature>
<proteinExistence type="predicted"/>
<reference evidence="2" key="1">
    <citation type="journal article" date="2019" name="J Environ">
        <title>Genetic characterization and potential molecular dissemination mechanism of tet (31) gene in Aeromonas caviae from an oxytetracycline wastewater treatment system.</title>
        <authorList>
            <person name="Shi Y."/>
            <person name="Tian Z."/>
            <person name="Leclercq S.O."/>
            <person name="Zhang H."/>
            <person name="Yang M."/>
            <person name="Zhang Y."/>
        </authorList>
    </citation>
    <scope>NUCLEOTIDE SEQUENCE</scope>
    <source>
        <strain evidence="2">T25-39</strain>
    </source>
</reference>
<protein>
    <submittedName>
        <fullName evidence="2">Uncharacterized protein</fullName>
    </submittedName>
</protein>
<dbReference type="AlphaFoldDB" id="A0A3S5XC26"/>
<dbReference type="InterPro" id="IPR053842">
    <property type="entry name" value="NikA-like"/>
</dbReference>
<sequence>MGKENKKLRNSKNNTLREELTRDPDLMLLIERAVIRCINDDVAVTINGIARDVNMDTDIVRQMLPSFTEIRDHRIELRCTYEEKRRWEKKAKNASITVSRLASQSLTKLKIVISPAETLRDTINNLIAQQTGFYNNFNQLVKWCNSHKGDVNLLFILCELRELEKQHKEQVDKINEMLSPQLTQPSRVIRHDKSDTATPDTTWSHSGEDDEDAVEVNPALIESEYEEHELWR</sequence>
<evidence type="ECO:0000313" key="2">
    <source>
        <dbReference type="EMBL" id="AXB06515.1"/>
    </source>
</evidence>
<name>A0A3S5XC26_AERCA</name>
<gene>
    <name evidence="2" type="ORF">C1C91_17315</name>
</gene>
<accession>A0A3S5XC26</accession>
<feature type="compositionally biased region" description="Polar residues" evidence="1">
    <location>
        <begin position="196"/>
        <end position="205"/>
    </location>
</feature>
<dbReference type="EMBL" id="CP025706">
    <property type="protein sequence ID" value="AXB06515.1"/>
    <property type="molecule type" value="Genomic_DNA"/>
</dbReference>
<organism evidence="2 3">
    <name type="scientific">Aeromonas caviae</name>
    <name type="common">Aeromonas punctata</name>
    <dbReference type="NCBI Taxonomy" id="648"/>
    <lineage>
        <taxon>Bacteria</taxon>
        <taxon>Pseudomonadati</taxon>
        <taxon>Pseudomonadota</taxon>
        <taxon>Gammaproteobacteria</taxon>
        <taxon>Aeromonadales</taxon>
        <taxon>Aeromonadaceae</taxon>
        <taxon>Aeromonas</taxon>
    </lineage>
</organism>
<dbReference type="Proteomes" id="UP000266778">
    <property type="component" value="Chromosome"/>
</dbReference>
<evidence type="ECO:0000313" key="3">
    <source>
        <dbReference type="Proteomes" id="UP000266778"/>
    </source>
</evidence>